<keyword evidence="6" id="KW-0503">Monooxygenase</keyword>
<accession>A0A2S2PVQ1</accession>
<comment type="similarity">
    <text evidence="1">Belongs to the cytochrome P450 family.</text>
</comment>
<dbReference type="Pfam" id="PF00067">
    <property type="entry name" value="p450"/>
    <property type="match status" value="1"/>
</dbReference>
<dbReference type="EMBL" id="GGMR01020317">
    <property type="protein sequence ID" value="MBY32936.1"/>
    <property type="molecule type" value="Transcribed_RNA"/>
</dbReference>
<dbReference type="GO" id="GO:0016705">
    <property type="term" value="F:oxidoreductase activity, acting on paired donors, with incorporation or reduction of molecular oxygen"/>
    <property type="evidence" value="ECO:0007669"/>
    <property type="project" value="InterPro"/>
</dbReference>
<gene>
    <name evidence="7" type="primary">spo_1</name>
    <name evidence="7" type="ORF">g.33085</name>
</gene>
<reference evidence="7" key="1">
    <citation type="submission" date="2018-04" db="EMBL/GenBank/DDBJ databases">
        <title>Transcriptome of Schizaphis graminum biotype I.</title>
        <authorList>
            <person name="Scully E.D."/>
            <person name="Geib S.M."/>
            <person name="Palmer N.A."/>
            <person name="Koch K."/>
            <person name="Bradshaw J."/>
            <person name="Heng-Moss T."/>
            <person name="Sarath G."/>
        </authorList>
    </citation>
    <scope>NUCLEOTIDE SEQUENCE</scope>
</reference>
<dbReference type="PANTHER" id="PTHR24289:SF1">
    <property type="entry name" value="STEROID 17-ALPHA-HYDROXYLASE_17,20 LYASE"/>
    <property type="match status" value="1"/>
</dbReference>
<sequence length="138" mass="15025">MRRIAMDTANWEVDGVGTVAVALSSLLLVLFLVLAAVSACSRPATGLSGPTAYPIIGALHAMDGHRDRPFRRFAELARLYGPVYAMTMGSVPCVIVNDYPSIKEVLITNGSKFGGRPDFLRYNVLFAGDRNNCEYIKI</sequence>
<keyword evidence="2" id="KW-0349">Heme</keyword>
<dbReference type="Gene3D" id="1.10.630.10">
    <property type="entry name" value="Cytochrome P450"/>
    <property type="match status" value="1"/>
</dbReference>
<dbReference type="AlphaFoldDB" id="A0A2S2PVQ1"/>
<name>A0A2S2PVQ1_SCHGA</name>
<organism evidence="7">
    <name type="scientific">Schizaphis graminum</name>
    <name type="common">Green bug aphid</name>
    <dbReference type="NCBI Taxonomy" id="13262"/>
    <lineage>
        <taxon>Eukaryota</taxon>
        <taxon>Metazoa</taxon>
        <taxon>Ecdysozoa</taxon>
        <taxon>Arthropoda</taxon>
        <taxon>Hexapoda</taxon>
        <taxon>Insecta</taxon>
        <taxon>Pterygota</taxon>
        <taxon>Neoptera</taxon>
        <taxon>Paraneoptera</taxon>
        <taxon>Hemiptera</taxon>
        <taxon>Sternorrhyncha</taxon>
        <taxon>Aphidomorpha</taxon>
        <taxon>Aphidoidea</taxon>
        <taxon>Aphididae</taxon>
        <taxon>Aphidini</taxon>
        <taxon>Schizaphis</taxon>
    </lineage>
</organism>
<evidence type="ECO:0000256" key="6">
    <source>
        <dbReference type="ARBA" id="ARBA00023033"/>
    </source>
</evidence>
<evidence type="ECO:0000256" key="2">
    <source>
        <dbReference type="ARBA" id="ARBA00022617"/>
    </source>
</evidence>
<dbReference type="GO" id="GO:0005506">
    <property type="term" value="F:iron ion binding"/>
    <property type="evidence" value="ECO:0007669"/>
    <property type="project" value="InterPro"/>
</dbReference>
<dbReference type="GO" id="GO:0020037">
    <property type="term" value="F:heme binding"/>
    <property type="evidence" value="ECO:0007669"/>
    <property type="project" value="InterPro"/>
</dbReference>
<keyword evidence="3" id="KW-0479">Metal-binding</keyword>
<evidence type="ECO:0000256" key="3">
    <source>
        <dbReference type="ARBA" id="ARBA00022723"/>
    </source>
</evidence>
<keyword evidence="5" id="KW-0408">Iron</keyword>
<dbReference type="SUPFAM" id="SSF48264">
    <property type="entry name" value="Cytochrome P450"/>
    <property type="match status" value="1"/>
</dbReference>
<protein>
    <submittedName>
        <fullName evidence="7">Cytochrome p450</fullName>
    </submittedName>
</protein>
<dbReference type="GO" id="GO:0004497">
    <property type="term" value="F:monooxygenase activity"/>
    <property type="evidence" value="ECO:0007669"/>
    <property type="project" value="UniProtKB-KW"/>
</dbReference>
<evidence type="ECO:0000256" key="5">
    <source>
        <dbReference type="ARBA" id="ARBA00023004"/>
    </source>
</evidence>
<dbReference type="PRINTS" id="PR00463">
    <property type="entry name" value="EP450I"/>
</dbReference>
<dbReference type="PANTHER" id="PTHR24289">
    <property type="entry name" value="STEROID 17-ALPHA-HYDROXYLASE/17,20 LYASE"/>
    <property type="match status" value="1"/>
</dbReference>
<dbReference type="InterPro" id="IPR001128">
    <property type="entry name" value="Cyt_P450"/>
</dbReference>
<evidence type="ECO:0000256" key="1">
    <source>
        <dbReference type="ARBA" id="ARBA00010617"/>
    </source>
</evidence>
<evidence type="ECO:0000256" key="4">
    <source>
        <dbReference type="ARBA" id="ARBA00023002"/>
    </source>
</evidence>
<dbReference type="InterPro" id="IPR002401">
    <property type="entry name" value="Cyt_P450_E_grp-I"/>
</dbReference>
<evidence type="ECO:0000313" key="7">
    <source>
        <dbReference type="EMBL" id="MBY32936.1"/>
    </source>
</evidence>
<proteinExistence type="inferred from homology"/>
<dbReference type="InterPro" id="IPR036396">
    <property type="entry name" value="Cyt_P450_sf"/>
</dbReference>
<keyword evidence="4" id="KW-0560">Oxidoreductase</keyword>